<feature type="compositionally biased region" description="Basic and acidic residues" evidence="1">
    <location>
        <begin position="208"/>
        <end position="225"/>
    </location>
</feature>
<dbReference type="InterPro" id="IPR013954">
    <property type="entry name" value="PNK3P"/>
</dbReference>
<organism evidence="2 3">
    <name type="scientific">Conoideocrella luteorostrata</name>
    <dbReference type="NCBI Taxonomy" id="1105319"/>
    <lineage>
        <taxon>Eukaryota</taxon>
        <taxon>Fungi</taxon>
        <taxon>Dikarya</taxon>
        <taxon>Ascomycota</taxon>
        <taxon>Pezizomycotina</taxon>
        <taxon>Sordariomycetes</taxon>
        <taxon>Hypocreomycetidae</taxon>
        <taxon>Hypocreales</taxon>
        <taxon>Clavicipitaceae</taxon>
        <taxon>Conoideocrella</taxon>
    </lineage>
</organism>
<feature type="region of interest" description="Disordered" evidence="1">
    <location>
        <begin position="200"/>
        <end position="225"/>
    </location>
</feature>
<dbReference type="Proteomes" id="UP001251528">
    <property type="component" value="Unassembled WGS sequence"/>
</dbReference>
<dbReference type="NCBIfam" id="TIGR01664">
    <property type="entry name" value="DNA-3'-Pase"/>
    <property type="match status" value="1"/>
</dbReference>
<dbReference type="NCBIfam" id="TIGR01662">
    <property type="entry name" value="HAD-SF-IIIA"/>
    <property type="match status" value="1"/>
</dbReference>
<gene>
    <name evidence="2" type="ORF">QQS21_010599</name>
</gene>
<dbReference type="InterPro" id="IPR036412">
    <property type="entry name" value="HAD-like_sf"/>
</dbReference>
<dbReference type="InterPro" id="IPR006549">
    <property type="entry name" value="HAD-SF_hydro_IIIA"/>
</dbReference>
<proteinExistence type="predicted"/>
<comment type="caution">
    <text evidence="2">The sequence shown here is derived from an EMBL/GenBank/DDBJ whole genome shotgun (WGS) entry which is preliminary data.</text>
</comment>
<dbReference type="GO" id="GO:0046403">
    <property type="term" value="F:polynucleotide 3'-phosphatase activity"/>
    <property type="evidence" value="ECO:0007669"/>
    <property type="project" value="TreeGrafter"/>
</dbReference>
<accession>A0AAJ0CEW6</accession>
<keyword evidence="3" id="KW-1185">Reference proteome</keyword>
<dbReference type="GO" id="GO:0003690">
    <property type="term" value="F:double-stranded DNA binding"/>
    <property type="evidence" value="ECO:0007669"/>
    <property type="project" value="TreeGrafter"/>
</dbReference>
<dbReference type="AlphaFoldDB" id="A0AAJ0CEW6"/>
<dbReference type="PANTHER" id="PTHR12083:SF9">
    <property type="entry name" value="BIFUNCTIONAL POLYNUCLEOTIDE PHOSPHATASE_KINASE"/>
    <property type="match status" value="1"/>
</dbReference>
<dbReference type="GO" id="GO:0046404">
    <property type="term" value="F:ATP-dependent polydeoxyribonucleotide 5'-hydroxyl-kinase activity"/>
    <property type="evidence" value="ECO:0007669"/>
    <property type="project" value="TreeGrafter"/>
</dbReference>
<dbReference type="Gene3D" id="3.40.50.1000">
    <property type="entry name" value="HAD superfamily/HAD-like"/>
    <property type="match status" value="1"/>
</dbReference>
<dbReference type="SUPFAM" id="SSF56784">
    <property type="entry name" value="HAD-like"/>
    <property type="match status" value="1"/>
</dbReference>
<protein>
    <submittedName>
        <fullName evidence="2">Uncharacterized protein</fullName>
    </submittedName>
</protein>
<dbReference type="GO" id="GO:0006281">
    <property type="term" value="P:DNA repair"/>
    <property type="evidence" value="ECO:0007669"/>
    <property type="project" value="TreeGrafter"/>
</dbReference>
<dbReference type="Pfam" id="PF08645">
    <property type="entry name" value="PNK3P"/>
    <property type="match status" value="1"/>
</dbReference>
<evidence type="ECO:0000313" key="3">
    <source>
        <dbReference type="Proteomes" id="UP001251528"/>
    </source>
</evidence>
<name>A0AAJ0CEW6_9HYPO</name>
<dbReference type="InterPro" id="IPR023214">
    <property type="entry name" value="HAD_sf"/>
</dbReference>
<evidence type="ECO:0000313" key="2">
    <source>
        <dbReference type="EMBL" id="KAK2591714.1"/>
    </source>
</evidence>
<dbReference type="EMBL" id="JASWJB010000314">
    <property type="protein sequence ID" value="KAK2591714.1"/>
    <property type="molecule type" value="Genomic_DNA"/>
</dbReference>
<evidence type="ECO:0000256" key="1">
    <source>
        <dbReference type="SAM" id="MobiDB-lite"/>
    </source>
</evidence>
<dbReference type="InterPro" id="IPR006551">
    <property type="entry name" value="Polynucleotide_phosphatase"/>
</dbReference>
<dbReference type="PANTHER" id="PTHR12083">
    <property type="entry name" value="BIFUNCTIONAL POLYNUCLEOTIDE PHOSPHATASE/KINASE"/>
    <property type="match status" value="1"/>
</dbReference>
<reference evidence="2" key="1">
    <citation type="submission" date="2023-06" db="EMBL/GenBank/DDBJ databases">
        <title>Conoideocrella luteorostrata (Hypocreales: Clavicipitaceae), a potential biocontrol fungus for elongate hemlock scale in United States Christmas tree production areas.</title>
        <authorList>
            <person name="Barrett H."/>
            <person name="Lovett B."/>
            <person name="Macias A.M."/>
            <person name="Stajich J.E."/>
            <person name="Kasson M.T."/>
        </authorList>
    </citation>
    <scope>NUCLEOTIDE SEQUENCE</scope>
    <source>
        <strain evidence="2">ARSEF 14590</strain>
    </source>
</reference>
<sequence>MERLVTWTVHRSQGIVLVGRCPGLTPEHGNTVVQENIKVIAVDLNQTLIVSKSGTLHGKDETDWKWWHESVPTKLRTLALENYTVIISSNQGRLTDLDGNEVPEAASFKRKMEHVMRSLRIPVTLLVACANDLNRKPRPGLWLMIPKVTGNEGRAIDKARSYIVGDAAGRTSDFSDSDLHWAMNAEVPFYTPEEFFLGEPQQPRSHKFHPEWHLDGNEEKECKGE</sequence>